<dbReference type="SMART" id="SM00387">
    <property type="entry name" value="HATPase_c"/>
    <property type="match status" value="1"/>
</dbReference>
<dbReference type="GO" id="GO:0016301">
    <property type="term" value="F:kinase activity"/>
    <property type="evidence" value="ECO:0007669"/>
    <property type="project" value="UniProtKB-KW"/>
</dbReference>
<evidence type="ECO:0000256" key="9">
    <source>
        <dbReference type="SAM" id="Coils"/>
    </source>
</evidence>
<dbReference type="InterPro" id="IPR005467">
    <property type="entry name" value="His_kinase_dom"/>
</dbReference>
<evidence type="ECO:0000256" key="4">
    <source>
        <dbReference type="ARBA" id="ARBA00022679"/>
    </source>
</evidence>
<sequence>MSTSSAESEKRIAELQEQLQNERAMRRRSESNERCFRELAEHIREVFWMTNPLGDQLVYISPAYEHIWGQTCQSLYDDPGRRLAWVHEADRQAVLTAFKRDAIHGEYDEVFRIERPDGEMRWIRDRAFPVYDDNGEIYRLAGFALDITESIENNDRITRLHSTIDTRNRMSVFAALGTGLAHDVSQPLTAARNFIAQARMKLVPDNDAPRAPLERADAEIERAASIIRHLRDFAREGKPTRDTLSLQPLIDDVHQLMDSALRGRNIRYTGPDPRQIEDLELPVDRVFAQQILRNLVANAIDAFDDDDGSIRHIGVSVRTDEHADHVDIEVSDNGPGVAEDGMELFEPFVTTKDDGLGLGLAVCRTLARSHGGELTLSDRGRRGNDYGNEDTRTRFVLRLPRN</sequence>
<dbReference type="InterPro" id="IPR035965">
    <property type="entry name" value="PAS-like_dom_sf"/>
</dbReference>
<keyword evidence="6 12" id="KW-0418">Kinase</keyword>
<dbReference type="InterPro" id="IPR003661">
    <property type="entry name" value="HisK_dim/P_dom"/>
</dbReference>
<dbReference type="RefSeq" id="WP_380691709.1">
    <property type="nucleotide sequence ID" value="NZ_JBHRSS010000010.1"/>
</dbReference>
<keyword evidence="5" id="KW-0547">Nucleotide-binding</keyword>
<evidence type="ECO:0000256" key="2">
    <source>
        <dbReference type="ARBA" id="ARBA00012438"/>
    </source>
</evidence>
<dbReference type="Gene3D" id="1.10.287.130">
    <property type="match status" value="1"/>
</dbReference>
<dbReference type="InterPro" id="IPR000700">
    <property type="entry name" value="PAS-assoc_C"/>
</dbReference>
<name>A0ABV7ETN7_9GAMM</name>
<feature type="domain" description="PAC" evidence="11">
    <location>
        <begin position="107"/>
        <end position="159"/>
    </location>
</feature>
<dbReference type="PROSITE" id="PS50113">
    <property type="entry name" value="PAC"/>
    <property type="match status" value="1"/>
</dbReference>
<keyword evidence="8" id="KW-0902">Two-component regulatory system</keyword>
<comment type="catalytic activity">
    <reaction evidence="1">
        <text>ATP + protein L-histidine = ADP + protein N-phospho-L-histidine.</text>
        <dbReference type="EC" id="2.7.13.3"/>
    </reaction>
</comment>
<evidence type="ECO:0000256" key="8">
    <source>
        <dbReference type="ARBA" id="ARBA00023012"/>
    </source>
</evidence>
<dbReference type="PRINTS" id="PR00344">
    <property type="entry name" value="BCTRLSENSOR"/>
</dbReference>
<evidence type="ECO:0000256" key="5">
    <source>
        <dbReference type="ARBA" id="ARBA00022741"/>
    </source>
</evidence>
<evidence type="ECO:0000256" key="3">
    <source>
        <dbReference type="ARBA" id="ARBA00022553"/>
    </source>
</evidence>
<dbReference type="SMART" id="SM00388">
    <property type="entry name" value="HisKA"/>
    <property type="match status" value="1"/>
</dbReference>
<dbReference type="PANTHER" id="PTHR43065:SF10">
    <property type="entry name" value="PEROXIDE STRESS-ACTIVATED HISTIDINE KINASE MAK3"/>
    <property type="match status" value="1"/>
</dbReference>
<evidence type="ECO:0000259" key="11">
    <source>
        <dbReference type="PROSITE" id="PS50113"/>
    </source>
</evidence>
<dbReference type="CDD" id="cd00130">
    <property type="entry name" value="PAS"/>
    <property type="match status" value="1"/>
</dbReference>
<dbReference type="Gene3D" id="3.30.450.20">
    <property type="entry name" value="PAS domain"/>
    <property type="match status" value="1"/>
</dbReference>
<keyword evidence="13" id="KW-1185">Reference proteome</keyword>
<dbReference type="PROSITE" id="PS50109">
    <property type="entry name" value="HIS_KIN"/>
    <property type="match status" value="1"/>
</dbReference>
<feature type="domain" description="Histidine kinase" evidence="10">
    <location>
        <begin position="179"/>
        <end position="402"/>
    </location>
</feature>
<evidence type="ECO:0000313" key="12">
    <source>
        <dbReference type="EMBL" id="MFC3106118.1"/>
    </source>
</evidence>
<keyword evidence="4" id="KW-0808">Transferase</keyword>
<dbReference type="EMBL" id="JBHRSS010000010">
    <property type="protein sequence ID" value="MFC3106118.1"/>
    <property type="molecule type" value="Genomic_DNA"/>
</dbReference>
<evidence type="ECO:0000259" key="10">
    <source>
        <dbReference type="PROSITE" id="PS50109"/>
    </source>
</evidence>
<dbReference type="InterPro" id="IPR004358">
    <property type="entry name" value="Sig_transdc_His_kin-like_C"/>
</dbReference>
<dbReference type="Gene3D" id="3.30.565.10">
    <property type="entry name" value="Histidine kinase-like ATPase, C-terminal domain"/>
    <property type="match status" value="1"/>
</dbReference>
<evidence type="ECO:0000256" key="7">
    <source>
        <dbReference type="ARBA" id="ARBA00022840"/>
    </source>
</evidence>
<dbReference type="PANTHER" id="PTHR43065">
    <property type="entry name" value="SENSOR HISTIDINE KINASE"/>
    <property type="match status" value="1"/>
</dbReference>
<evidence type="ECO:0000256" key="1">
    <source>
        <dbReference type="ARBA" id="ARBA00000085"/>
    </source>
</evidence>
<dbReference type="NCBIfam" id="TIGR00229">
    <property type="entry name" value="sensory_box"/>
    <property type="match status" value="1"/>
</dbReference>
<dbReference type="SMART" id="SM00086">
    <property type="entry name" value="PAC"/>
    <property type="match status" value="1"/>
</dbReference>
<dbReference type="InterPro" id="IPR003594">
    <property type="entry name" value="HATPase_dom"/>
</dbReference>
<protein>
    <recommendedName>
        <fullName evidence="2">histidine kinase</fullName>
        <ecNumber evidence="2">2.7.13.3</ecNumber>
    </recommendedName>
</protein>
<dbReference type="Proteomes" id="UP001595462">
    <property type="component" value="Unassembled WGS sequence"/>
</dbReference>
<dbReference type="SUPFAM" id="SSF47384">
    <property type="entry name" value="Homodimeric domain of signal transducing histidine kinase"/>
    <property type="match status" value="1"/>
</dbReference>
<gene>
    <name evidence="12" type="ORF">ACFOSU_19780</name>
</gene>
<dbReference type="InterPro" id="IPR000014">
    <property type="entry name" value="PAS"/>
</dbReference>
<dbReference type="SUPFAM" id="SSF55785">
    <property type="entry name" value="PYP-like sensor domain (PAS domain)"/>
    <property type="match status" value="1"/>
</dbReference>
<dbReference type="SUPFAM" id="SSF55874">
    <property type="entry name" value="ATPase domain of HSP90 chaperone/DNA topoisomerase II/histidine kinase"/>
    <property type="match status" value="1"/>
</dbReference>
<dbReference type="Pfam" id="PF02518">
    <property type="entry name" value="HATPase_c"/>
    <property type="match status" value="1"/>
</dbReference>
<feature type="coiled-coil region" evidence="9">
    <location>
        <begin position="5"/>
        <end position="32"/>
    </location>
</feature>
<proteinExistence type="predicted"/>
<accession>A0ABV7ETN7</accession>
<evidence type="ECO:0000313" key="13">
    <source>
        <dbReference type="Proteomes" id="UP001595462"/>
    </source>
</evidence>
<dbReference type="InterPro" id="IPR001610">
    <property type="entry name" value="PAC"/>
</dbReference>
<dbReference type="InterPro" id="IPR036097">
    <property type="entry name" value="HisK_dim/P_sf"/>
</dbReference>
<comment type="caution">
    <text evidence="12">The sequence shown here is derived from an EMBL/GenBank/DDBJ whole genome shotgun (WGS) entry which is preliminary data.</text>
</comment>
<dbReference type="CDD" id="cd00082">
    <property type="entry name" value="HisKA"/>
    <property type="match status" value="1"/>
</dbReference>
<evidence type="ECO:0000256" key="6">
    <source>
        <dbReference type="ARBA" id="ARBA00022777"/>
    </source>
</evidence>
<organism evidence="12 13">
    <name type="scientific">Salinisphaera aquimarina</name>
    <dbReference type="NCBI Taxonomy" id="2094031"/>
    <lineage>
        <taxon>Bacteria</taxon>
        <taxon>Pseudomonadati</taxon>
        <taxon>Pseudomonadota</taxon>
        <taxon>Gammaproteobacteria</taxon>
        <taxon>Salinisphaerales</taxon>
        <taxon>Salinisphaeraceae</taxon>
        <taxon>Salinisphaera</taxon>
    </lineage>
</organism>
<keyword evidence="7" id="KW-0067">ATP-binding</keyword>
<dbReference type="InterPro" id="IPR036890">
    <property type="entry name" value="HATPase_C_sf"/>
</dbReference>
<dbReference type="InterPro" id="IPR013655">
    <property type="entry name" value="PAS_fold_3"/>
</dbReference>
<dbReference type="EC" id="2.7.13.3" evidence="2"/>
<keyword evidence="3" id="KW-0597">Phosphoprotein</keyword>
<reference evidence="13" key="1">
    <citation type="journal article" date="2019" name="Int. J. Syst. Evol. Microbiol.">
        <title>The Global Catalogue of Microorganisms (GCM) 10K type strain sequencing project: providing services to taxonomists for standard genome sequencing and annotation.</title>
        <authorList>
            <consortium name="The Broad Institute Genomics Platform"/>
            <consortium name="The Broad Institute Genome Sequencing Center for Infectious Disease"/>
            <person name="Wu L."/>
            <person name="Ma J."/>
        </authorList>
    </citation>
    <scope>NUCLEOTIDE SEQUENCE [LARGE SCALE GENOMIC DNA]</scope>
    <source>
        <strain evidence="13">KCTC 52640</strain>
    </source>
</reference>
<keyword evidence="9" id="KW-0175">Coiled coil</keyword>
<dbReference type="Pfam" id="PF08447">
    <property type="entry name" value="PAS_3"/>
    <property type="match status" value="1"/>
</dbReference>